<dbReference type="PANTHER" id="PTHR22847:SF744">
    <property type="entry name" value="DYNEIN ASSEMBLY FACTOR WITH WD REPEATS 1"/>
    <property type="match status" value="1"/>
</dbReference>
<dbReference type="SMART" id="SM00320">
    <property type="entry name" value="WD40"/>
    <property type="match status" value="5"/>
</dbReference>
<evidence type="ECO:0000313" key="5">
    <source>
        <dbReference type="Proteomes" id="UP000553632"/>
    </source>
</evidence>
<feature type="repeat" description="WD" evidence="3">
    <location>
        <begin position="459"/>
        <end position="500"/>
    </location>
</feature>
<evidence type="ECO:0000256" key="1">
    <source>
        <dbReference type="ARBA" id="ARBA00022574"/>
    </source>
</evidence>
<dbReference type="InterPro" id="IPR036322">
    <property type="entry name" value="WD40_repeat_dom_sf"/>
</dbReference>
<organism evidence="4 5">
    <name type="scientific">Perkinsus olseni</name>
    <name type="common">Perkinsus atlanticus</name>
    <dbReference type="NCBI Taxonomy" id="32597"/>
    <lineage>
        <taxon>Eukaryota</taxon>
        <taxon>Sar</taxon>
        <taxon>Alveolata</taxon>
        <taxon>Perkinsozoa</taxon>
        <taxon>Perkinsea</taxon>
        <taxon>Perkinsida</taxon>
        <taxon>Perkinsidae</taxon>
        <taxon>Perkinsus</taxon>
    </lineage>
</organism>
<dbReference type="Gene3D" id="2.130.10.10">
    <property type="entry name" value="YVTN repeat-like/Quinoprotein amine dehydrogenase"/>
    <property type="match status" value="2"/>
</dbReference>
<dbReference type="Proteomes" id="UP000553632">
    <property type="component" value="Unassembled WGS sequence"/>
</dbReference>
<dbReference type="PRINTS" id="PR00320">
    <property type="entry name" value="GPROTEINBRPT"/>
</dbReference>
<dbReference type="PANTHER" id="PTHR22847">
    <property type="entry name" value="WD40 REPEAT PROTEIN"/>
    <property type="match status" value="1"/>
</dbReference>
<dbReference type="InterPro" id="IPR019775">
    <property type="entry name" value="WD40_repeat_CS"/>
</dbReference>
<dbReference type="PROSITE" id="PS50082">
    <property type="entry name" value="WD_REPEATS_2"/>
    <property type="match status" value="5"/>
</dbReference>
<accession>A0A7J6TGK6</accession>
<feature type="non-terminal residue" evidence="4">
    <location>
        <position position="1"/>
    </location>
</feature>
<gene>
    <name evidence="4" type="primary">WDR69_2</name>
    <name evidence="4" type="ORF">FOZ63_022691</name>
</gene>
<dbReference type="CDD" id="cd00200">
    <property type="entry name" value="WD40"/>
    <property type="match status" value="1"/>
</dbReference>
<protein>
    <submittedName>
        <fullName evidence="4">U4 u6 small nuclear ribonucleoprotein</fullName>
    </submittedName>
</protein>
<dbReference type="InterPro" id="IPR001680">
    <property type="entry name" value="WD40_rpt"/>
</dbReference>
<evidence type="ECO:0000313" key="4">
    <source>
        <dbReference type="EMBL" id="KAF4744263.1"/>
    </source>
</evidence>
<evidence type="ECO:0000256" key="3">
    <source>
        <dbReference type="PROSITE-ProRule" id="PRU00221"/>
    </source>
</evidence>
<proteinExistence type="predicted"/>
<dbReference type="GO" id="GO:1990904">
    <property type="term" value="C:ribonucleoprotein complex"/>
    <property type="evidence" value="ECO:0007669"/>
    <property type="project" value="UniProtKB-KW"/>
</dbReference>
<keyword evidence="2" id="KW-0677">Repeat</keyword>
<dbReference type="InterPro" id="IPR015943">
    <property type="entry name" value="WD40/YVTN_repeat-like_dom_sf"/>
</dbReference>
<dbReference type="EMBL" id="JABANO010010950">
    <property type="protein sequence ID" value="KAF4744263.1"/>
    <property type="molecule type" value="Genomic_DNA"/>
</dbReference>
<keyword evidence="1 3" id="KW-0853">WD repeat</keyword>
<sequence length="562" mass="62097">MNEFECFIELDGTPNYAVAAHKGTGGFSSRSCDVKKEGPKRKRDAFTTAMAAGLEMGCPFGLLFQSPMSNEYAFVGDNLRIVDQLDGVYSKFAKLSSQQVNVIAKEVAGLTFVSAEPHRFIQITREGRILETGGESRRWKWTSRTSSTGKFYLKADDEKTVAFIIPYYLVMVEKLNVILLRWTPEQGQDEYFRAPEQTPVPKWIETKSVDLLTLSPESDVDALVDQIILEEPLLSDSKKGVVRKMIYKLMDKLDGHNRSRKFYLYKILRAHILPLTNCAFNKSGSKFITGSYDRTCRIWDTMTGDELVSLEGHRNVVYALAFNNPFGDKILTGSFDKTARIWDAETGQCLHVLVGHTTEIVCVAFSPRGTVAATGSMDRTAKLWSVETGKLATALQQRPRLPSLVVSRLRRAIIATLEGHTAEIVSLAFNTEGTRMLTGSFDNTARLWDVASGRCLHVLASHSGEVAAAQFDFTGELIVTGSIDRTCKLWDANTGQLLDTLKGHQDEVGAFVFVRRSHNSAQMGQGECESRLGVPLRVAAVHCDGGANSGFASCAKSRLSDA</sequence>
<dbReference type="InterPro" id="IPR020472">
    <property type="entry name" value="WD40_PAC1"/>
</dbReference>
<dbReference type="PROSITE" id="PS00678">
    <property type="entry name" value="WD_REPEATS_1"/>
    <property type="match status" value="3"/>
</dbReference>
<dbReference type="AlphaFoldDB" id="A0A7J6TGK6"/>
<feature type="repeat" description="WD" evidence="3">
    <location>
        <begin position="353"/>
        <end position="394"/>
    </location>
</feature>
<reference evidence="4 5" key="1">
    <citation type="submission" date="2020-04" db="EMBL/GenBank/DDBJ databases">
        <title>Perkinsus olseni comparative genomics.</title>
        <authorList>
            <person name="Bogema D.R."/>
        </authorList>
    </citation>
    <scope>NUCLEOTIDE SEQUENCE [LARGE SCALE GENOMIC DNA]</scope>
    <source>
        <strain evidence="4 5">ATCC PRA-207</strain>
    </source>
</reference>
<keyword evidence="4" id="KW-0687">Ribonucleoprotein</keyword>
<dbReference type="SUPFAM" id="SSF50978">
    <property type="entry name" value="WD40 repeat-like"/>
    <property type="match status" value="1"/>
</dbReference>
<name>A0A7J6TGK6_PEROL</name>
<dbReference type="Pfam" id="PF00400">
    <property type="entry name" value="WD40"/>
    <property type="match status" value="5"/>
</dbReference>
<comment type="caution">
    <text evidence="4">The sequence shown here is derived from an EMBL/GenBank/DDBJ whole genome shotgun (WGS) entry which is preliminary data.</text>
</comment>
<feature type="repeat" description="WD" evidence="3">
    <location>
        <begin position="268"/>
        <end position="309"/>
    </location>
</feature>
<evidence type="ECO:0000256" key="2">
    <source>
        <dbReference type="ARBA" id="ARBA00022737"/>
    </source>
</evidence>
<feature type="repeat" description="WD" evidence="3">
    <location>
        <begin position="310"/>
        <end position="352"/>
    </location>
</feature>
<feature type="repeat" description="WD" evidence="3">
    <location>
        <begin position="417"/>
        <end position="458"/>
    </location>
</feature>
<dbReference type="PROSITE" id="PS50294">
    <property type="entry name" value="WD_REPEATS_REGION"/>
    <property type="match status" value="5"/>
</dbReference>
<keyword evidence="5" id="KW-1185">Reference proteome</keyword>